<name>A0A545VCX3_9HYPO</name>
<keyword evidence="3" id="KW-1185">Reference proteome</keyword>
<evidence type="ECO:0000256" key="1">
    <source>
        <dbReference type="SAM" id="MobiDB-lite"/>
    </source>
</evidence>
<evidence type="ECO:0000313" key="3">
    <source>
        <dbReference type="Proteomes" id="UP000315783"/>
    </source>
</evidence>
<comment type="caution">
    <text evidence="2">The sequence shown here is derived from an EMBL/GenBank/DDBJ whole genome shotgun (WGS) entry which is preliminary data.</text>
</comment>
<dbReference type="AlphaFoldDB" id="A0A545VCX3"/>
<reference evidence="2 3" key="1">
    <citation type="journal article" date="2019" name="Appl. Microbiol. Biotechnol.">
        <title>Genome sequence of Isaria javanica and comparative genome analysis insights into family S53 peptidase evolution in fungal entomopathogens.</title>
        <authorList>
            <person name="Lin R."/>
            <person name="Zhang X."/>
            <person name="Xin B."/>
            <person name="Zou M."/>
            <person name="Gao Y."/>
            <person name="Qin F."/>
            <person name="Hu Q."/>
            <person name="Xie B."/>
            <person name="Cheng X."/>
        </authorList>
    </citation>
    <scope>NUCLEOTIDE SEQUENCE [LARGE SCALE GENOMIC DNA]</scope>
    <source>
        <strain evidence="2 3">IJ1G</strain>
    </source>
</reference>
<evidence type="ECO:0000313" key="2">
    <source>
        <dbReference type="EMBL" id="TQV99568.1"/>
    </source>
</evidence>
<dbReference type="EMBL" id="SPUK01000002">
    <property type="protein sequence ID" value="TQV99568.1"/>
    <property type="molecule type" value="Genomic_DNA"/>
</dbReference>
<organism evidence="2 3">
    <name type="scientific">Cordyceps javanica</name>
    <dbReference type="NCBI Taxonomy" id="43265"/>
    <lineage>
        <taxon>Eukaryota</taxon>
        <taxon>Fungi</taxon>
        <taxon>Dikarya</taxon>
        <taxon>Ascomycota</taxon>
        <taxon>Pezizomycotina</taxon>
        <taxon>Sordariomycetes</taxon>
        <taxon>Hypocreomycetidae</taxon>
        <taxon>Hypocreales</taxon>
        <taxon>Cordycipitaceae</taxon>
        <taxon>Cordyceps</taxon>
    </lineage>
</organism>
<dbReference type="Proteomes" id="UP000315783">
    <property type="component" value="Unassembled WGS sequence"/>
</dbReference>
<feature type="compositionally biased region" description="Low complexity" evidence="1">
    <location>
        <begin position="86"/>
        <end position="98"/>
    </location>
</feature>
<gene>
    <name evidence="2" type="ORF">IF1G_01783</name>
</gene>
<sequence>MSPAAKRKEAGEAVSDIGDQPAPVLKRRRTNGTCDAAAPEELPSRSSSNDSPQDAVKRTIEQEEQQTNPIGAIQSCRDVKVKDDPSAGQSSSAAGPSQPLNPKIEERESFGVEGTVEEAGEQPPSERHWRRSAAPSPFTTHHGTQRRLIQPEDIGSVLYDVRTPSASNPGRCPCGWYLFYAVCAHTCRTEPYKCGARRARSGATVFCASPAPRHNVDDYIVNEPCSHCLDAGPVVLPGS</sequence>
<accession>A0A545VCX3</accession>
<proteinExistence type="predicted"/>
<feature type="region of interest" description="Disordered" evidence="1">
    <location>
        <begin position="1"/>
        <end position="144"/>
    </location>
</feature>
<feature type="compositionally biased region" description="Basic and acidic residues" evidence="1">
    <location>
        <begin position="1"/>
        <end position="11"/>
    </location>
</feature>
<dbReference type="OrthoDB" id="4870669at2759"/>
<protein>
    <submittedName>
        <fullName evidence="2">Uncharacterized protein</fullName>
    </submittedName>
</protein>